<dbReference type="Pfam" id="PF00593">
    <property type="entry name" value="TonB_dep_Rec_b-barrel"/>
    <property type="match status" value="1"/>
</dbReference>
<dbReference type="GO" id="GO:0015344">
    <property type="term" value="F:siderophore uptake transmembrane transporter activity"/>
    <property type="evidence" value="ECO:0007669"/>
    <property type="project" value="TreeGrafter"/>
</dbReference>
<name>A0A3N9TLW0_9VIBR</name>
<feature type="short sequence motif" description="TonB C-terminal box" evidence="15">
    <location>
        <begin position="696"/>
        <end position="713"/>
    </location>
</feature>
<keyword evidence="5" id="KW-0410">Iron transport</keyword>
<keyword evidence="7 18" id="KW-0732">Signal</keyword>
<keyword evidence="4 14" id="KW-1134">Transmembrane beta strand</keyword>
<comment type="similarity">
    <text evidence="2 14 16">Belongs to the TonB-dependent receptor family.</text>
</comment>
<feature type="compositionally biased region" description="Polar residues" evidence="17">
    <location>
        <begin position="26"/>
        <end position="40"/>
    </location>
</feature>
<dbReference type="InterPro" id="IPR037066">
    <property type="entry name" value="Plug_dom_sf"/>
</dbReference>
<dbReference type="PANTHER" id="PTHR32552">
    <property type="entry name" value="FERRICHROME IRON RECEPTOR-RELATED"/>
    <property type="match status" value="1"/>
</dbReference>
<comment type="caution">
    <text evidence="21">The sequence shown here is derived from an EMBL/GenBank/DDBJ whole genome shotgun (WGS) entry which is preliminary data.</text>
</comment>
<dbReference type="InterPro" id="IPR036942">
    <property type="entry name" value="Beta-barrel_TonB_sf"/>
</dbReference>
<dbReference type="CDD" id="cd01347">
    <property type="entry name" value="ligand_gated_channel"/>
    <property type="match status" value="1"/>
</dbReference>
<gene>
    <name evidence="21" type="ORF">EES38_01980</name>
</gene>
<feature type="compositionally biased region" description="Low complexity" evidence="17">
    <location>
        <begin position="41"/>
        <end position="52"/>
    </location>
</feature>
<feature type="chain" id="PRO_5018162457" evidence="18">
    <location>
        <begin position="26"/>
        <end position="713"/>
    </location>
</feature>
<evidence type="ECO:0000256" key="3">
    <source>
        <dbReference type="ARBA" id="ARBA00022448"/>
    </source>
</evidence>
<keyword evidence="8" id="KW-0408">Iron</keyword>
<reference evidence="21 22" key="1">
    <citation type="submission" date="2018-11" db="EMBL/GenBank/DDBJ databases">
        <title>Vibrio LJC006 sp. nov., isolated from seawater during the bloom of the enteromorpha.</title>
        <authorList>
            <person name="Liang J."/>
        </authorList>
    </citation>
    <scope>NUCLEOTIDE SEQUENCE [LARGE SCALE GENOMIC DNA]</scope>
    <source>
        <strain evidence="21 22">LJC006</strain>
    </source>
</reference>
<evidence type="ECO:0000259" key="20">
    <source>
        <dbReference type="Pfam" id="PF07715"/>
    </source>
</evidence>
<evidence type="ECO:0000256" key="17">
    <source>
        <dbReference type="SAM" id="MobiDB-lite"/>
    </source>
</evidence>
<evidence type="ECO:0000256" key="13">
    <source>
        <dbReference type="ARBA" id="ARBA00023237"/>
    </source>
</evidence>
<comment type="subcellular location">
    <subcellularLocation>
        <location evidence="1 14">Cell outer membrane</location>
        <topology evidence="1 14">Multi-pass membrane protein</topology>
    </subcellularLocation>
</comment>
<dbReference type="OrthoDB" id="127311at2"/>
<dbReference type="EMBL" id="RJVQ01000001">
    <property type="protein sequence ID" value="RQW64833.1"/>
    <property type="molecule type" value="Genomic_DNA"/>
</dbReference>
<evidence type="ECO:0000313" key="21">
    <source>
        <dbReference type="EMBL" id="RQW64833.1"/>
    </source>
</evidence>
<evidence type="ECO:0000256" key="15">
    <source>
        <dbReference type="PROSITE-ProRule" id="PRU10144"/>
    </source>
</evidence>
<dbReference type="InterPro" id="IPR010105">
    <property type="entry name" value="TonB_sidphr_rcpt"/>
</dbReference>
<dbReference type="PROSITE" id="PS52016">
    <property type="entry name" value="TONB_DEPENDENT_REC_3"/>
    <property type="match status" value="1"/>
</dbReference>
<evidence type="ECO:0000256" key="14">
    <source>
        <dbReference type="PROSITE-ProRule" id="PRU01360"/>
    </source>
</evidence>
<keyword evidence="12 21" id="KW-0675">Receptor</keyword>
<proteinExistence type="inferred from homology"/>
<feature type="signal peptide" evidence="18">
    <location>
        <begin position="1"/>
        <end position="25"/>
    </location>
</feature>
<dbReference type="InterPro" id="IPR039426">
    <property type="entry name" value="TonB-dep_rcpt-like"/>
</dbReference>
<sequence length="713" mass="79978">MITQRFSLTPLMLAMLAASSFPTWATDDSGSVESKTNQQISSDDSSEPSSSDDVVKVYGRALSLYRAQETTFATKTPTDIDKTPQSVQVLPRQLIEDQGAREITDLYRSISGLSAYNYSYVTFRGFRQDETLFDGVRGNPFEGFSIPQLFNIERVEVLKGPSAALNGGGEPGGVINYVTKKPTVDTKRKVSVTGGNDDFASGSVELSGSANDAQTQRYRIGVYQDHENPARKNTDVRNRIIDLGYEIDTSEDTTLGLQFMDVQQHNGGYRLRGIPVDDNGNFLTSTDWNANEASDYQDLDAQVYQARLDHYFDEHWSGNLTLRYFENTETQRYHEPNGLLDTDSDGVYDTTKRQLRDQLWKHKAGSVTGNLIAEYGDHTVLMGADYYHIDTHYVYYRGTASNLSLTDPVYDEDTSSVATTLNKETNTRSERYGLYLQDQWDVTARWNVTSGLRWDGFSDHIDDIKNDATDEYDGGGMSYRLGSTYELTQNVHPYAVVATGFVPQDAAKQASSAGGPFDPEESIMKEVGVRTYWLDNKVNLNLAAYHIIKENVLQEDPEDDDKYVAYGKVRSQGIEADVLADLTENWAANLSYAYNDTRVKQAYDGISRSVGTRFANAPHHQLGAWTRYDLASLNSSVGFGASYVSEQLSQDGQRVKPYTIYDASWQTKVDDWTVQLNIKNLFDKEYAVSGFLERTGHFVGEGRRVYLTASYDF</sequence>
<keyword evidence="10 16" id="KW-0798">TonB box</keyword>
<dbReference type="NCBIfam" id="TIGR01783">
    <property type="entry name" value="TonB-siderophor"/>
    <property type="match status" value="1"/>
</dbReference>
<evidence type="ECO:0000256" key="16">
    <source>
        <dbReference type="RuleBase" id="RU003357"/>
    </source>
</evidence>
<evidence type="ECO:0000256" key="4">
    <source>
        <dbReference type="ARBA" id="ARBA00022452"/>
    </source>
</evidence>
<keyword evidence="22" id="KW-1185">Reference proteome</keyword>
<feature type="region of interest" description="Disordered" evidence="17">
    <location>
        <begin position="26"/>
        <end position="52"/>
    </location>
</feature>
<keyword evidence="11 14" id="KW-0472">Membrane</keyword>
<evidence type="ECO:0000313" key="22">
    <source>
        <dbReference type="Proteomes" id="UP000281112"/>
    </source>
</evidence>
<keyword evidence="13 14" id="KW-0998">Cell outer membrane</keyword>
<accession>A0A3N9TLW0</accession>
<evidence type="ECO:0000256" key="9">
    <source>
        <dbReference type="ARBA" id="ARBA00023065"/>
    </source>
</evidence>
<dbReference type="Gene3D" id="2.40.170.20">
    <property type="entry name" value="TonB-dependent receptor, beta-barrel domain"/>
    <property type="match status" value="1"/>
</dbReference>
<evidence type="ECO:0000256" key="2">
    <source>
        <dbReference type="ARBA" id="ARBA00009810"/>
    </source>
</evidence>
<evidence type="ECO:0000256" key="10">
    <source>
        <dbReference type="ARBA" id="ARBA00023077"/>
    </source>
</evidence>
<evidence type="ECO:0000256" key="12">
    <source>
        <dbReference type="ARBA" id="ARBA00023170"/>
    </source>
</evidence>
<dbReference type="Proteomes" id="UP000281112">
    <property type="component" value="Unassembled WGS sequence"/>
</dbReference>
<keyword evidence="9" id="KW-0406">Ion transport</keyword>
<dbReference type="InterPro" id="IPR010917">
    <property type="entry name" value="TonB_rcpt_CS"/>
</dbReference>
<keyword evidence="3 14" id="KW-0813">Transport</keyword>
<dbReference type="SUPFAM" id="SSF56935">
    <property type="entry name" value="Porins"/>
    <property type="match status" value="1"/>
</dbReference>
<dbReference type="InterPro" id="IPR000531">
    <property type="entry name" value="Beta-barrel_TonB"/>
</dbReference>
<protein>
    <submittedName>
        <fullName evidence="21">TonB-dependent receptor</fullName>
    </submittedName>
</protein>
<evidence type="ECO:0000256" key="6">
    <source>
        <dbReference type="ARBA" id="ARBA00022692"/>
    </source>
</evidence>
<evidence type="ECO:0000256" key="1">
    <source>
        <dbReference type="ARBA" id="ARBA00004571"/>
    </source>
</evidence>
<dbReference type="GO" id="GO:0009279">
    <property type="term" value="C:cell outer membrane"/>
    <property type="evidence" value="ECO:0007669"/>
    <property type="project" value="UniProtKB-SubCell"/>
</dbReference>
<evidence type="ECO:0000259" key="19">
    <source>
        <dbReference type="Pfam" id="PF00593"/>
    </source>
</evidence>
<dbReference type="RefSeq" id="WP_124935483.1">
    <property type="nucleotide sequence ID" value="NZ_RJVQ01000001.1"/>
</dbReference>
<dbReference type="Gene3D" id="2.170.130.10">
    <property type="entry name" value="TonB-dependent receptor, plug domain"/>
    <property type="match status" value="1"/>
</dbReference>
<evidence type="ECO:0000256" key="11">
    <source>
        <dbReference type="ARBA" id="ARBA00023136"/>
    </source>
</evidence>
<dbReference type="PROSITE" id="PS01156">
    <property type="entry name" value="TONB_DEPENDENT_REC_2"/>
    <property type="match status" value="1"/>
</dbReference>
<organism evidence="21 22">
    <name type="scientific">Vibrio viridaestus</name>
    <dbReference type="NCBI Taxonomy" id="2487322"/>
    <lineage>
        <taxon>Bacteria</taxon>
        <taxon>Pseudomonadati</taxon>
        <taxon>Pseudomonadota</taxon>
        <taxon>Gammaproteobacteria</taxon>
        <taxon>Vibrionales</taxon>
        <taxon>Vibrionaceae</taxon>
        <taxon>Vibrio</taxon>
    </lineage>
</organism>
<dbReference type="GO" id="GO:0015891">
    <property type="term" value="P:siderophore transport"/>
    <property type="evidence" value="ECO:0007669"/>
    <property type="project" value="InterPro"/>
</dbReference>
<feature type="domain" description="TonB-dependent receptor-like beta-barrel" evidence="19">
    <location>
        <begin position="266"/>
        <end position="681"/>
    </location>
</feature>
<dbReference type="AlphaFoldDB" id="A0A3N9TLW0"/>
<evidence type="ECO:0000256" key="7">
    <source>
        <dbReference type="ARBA" id="ARBA00022729"/>
    </source>
</evidence>
<dbReference type="Pfam" id="PF07715">
    <property type="entry name" value="Plug"/>
    <property type="match status" value="1"/>
</dbReference>
<evidence type="ECO:0000256" key="8">
    <source>
        <dbReference type="ARBA" id="ARBA00023004"/>
    </source>
</evidence>
<dbReference type="InterPro" id="IPR012910">
    <property type="entry name" value="Plug_dom"/>
</dbReference>
<evidence type="ECO:0000256" key="5">
    <source>
        <dbReference type="ARBA" id="ARBA00022496"/>
    </source>
</evidence>
<evidence type="ECO:0000256" key="18">
    <source>
        <dbReference type="SAM" id="SignalP"/>
    </source>
</evidence>
<dbReference type="PANTHER" id="PTHR32552:SF68">
    <property type="entry name" value="FERRICHROME OUTER MEMBRANE TRANSPORTER_PHAGE RECEPTOR"/>
    <property type="match status" value="1"/>
</dbReference>
<feature type="domain" description="TonB-dependent receptor plug" evidence="20">
    <location>
        <begin position="80"/>
        <end position="174"/>
    </location>
</feature>
<keyword evidence="6 14" id="KW-0812">Transmembrane</keyword>
<dbReference type="GO" id="GO:0038023">
    <property type="term" value="F:signaling receptor activity"/>
    <property type="evidence" value="ECO:0007669"/>
    <property type="project" value="InterPro"/>
</dbReference>